<sequence>MLRLLATVLAFSCAVTLVLTALHLYRDYERGITQIENRLADIDRSNRDSLGEALWRLDEPQLRLELEGMLHLAEIRAAEVRALPASATAMVVTAGQRMPRLAIAREFPIEYRVKDRIERIGTLYVEATLAGLYQGIMRAAIVILVSQAANTFLVALFTFFIFSRLVSRLLQAIARRVSDYDFHEPPGPLVLRREPPREPDELDRVVSAFNAMGRRVHRAYRDEREAALQREARLSAEAANRAKGQFLANLSHELRTPLNGILGYAQTLGRDPTLSLRQRDGVAVIQQSGEHLLTLIDDTLDFAKIETGKRRTEICGVPLADVLDSICEATSAKVKQHQPRFECTLTADVPSGVCDDARRLRQVLPNLLATSVTRTDAGRMHLIVGKGESGSVRFKIHDTGIRVETNDYEAIFMPIEPAWSAERRAGGTGLGVDITRQLVRAMGGEVNVESEMDRGSAFCFELPPALIELPSGRAGVPETAVAGYEELRRKVHVINDVQKNRAVVVERSTRIGFIVVDTDDGYEGIAFAQARRPDRILTDIMMPGIDCIQVTRRLRATPDCVHLLIIAISAATVGINGANCFEAGASAFITKPEKSGLLLARIAQLLGLSWTLTIAPEALRQDESFRHLIDPAFTRRHRRIARPFTRRHRRIARPFTRRHRRIAPPFARRQYERHCEVGRSDYYEQSDRCGVCCTSASVGTRVSIEGDAETRGTLSSREHRIMSDFGTGVGRNGTVLIVDDTPANLGVVVDSLESRGIRVLVALDGNEALQRADFAQPDLILLDVKMPGIDGFETCRRLKRTERTRDIAVIFMTSLTGDEDRFQGFLAGGVDYVTKPLRVEEMLARVGVHLELRAMHKQLLAQNQQLIAEVAVRKQVQAELSLIRDELERRVTLRTEELARANADLQAEIDKGRYADARLHASEARFRTIVETSPVPLCITSMPDGRILYSNEPLRELFGIAEGKSATLVDLYVDKTERQRLIDHLSTEGSFVNTEVRLRRPDGKQFWAIATARVATYDDSPAIYVGLNDITLRKQMEEELLQSREQQRELYAYMEGVREEERKRIAMEIHDELGQLLTALKMDVSLLKMRLVNDPEAAKKADDMRELVEGTIWMVRNVASHLRPAALNFGIASALEWLVADFNRRNAIPCVLRIEGSEPELPDAYATASFRHR</sequence>
<evidence type="ECO:0000256" key="13">
    <source>
        <dbReference type="ARBA" id="ARBA00023014"/>
    </source>
</evidence>
<dbReference type="GO" id="GO:0009927">
    <property type="term" value="F:histidine phosphotransfer kinase activity"/>
    <property type="evidence" value="ECO:0007669"/>
    <property type="project" value="TreeGrafter"/>
</dbReference>
<protein>
    <recommendedName>
        <fullName evidence="5">Oxygen sensor histidine kinase NreB</fullName>
        <ecNumber evidence="4">2.7.13.3</ecNumber>
    </recommendedName>
    <alternativeName>
        <fullName evidence="15">Nitrogen regulation protein B</fullName>
    </alternativeName>
</protein>
<evidence type="ECO:0000256" key="15">
    <source>
        <dbReference type="ARBA" id="ARBA00030800"/>
    </source>
</evidence>
<dbReference type="SUPFAM" id="SSF55874">
    <property type="entry name" value="ATPase domain of HSP90 chaperone/DNA topoisomerase II/histidine kinase"/>
    <property type="match status" value="1"/>
</dbReference>
<dbReference type="PROSITE" id="PS50113">
    <property type="entry name" value="PAC"/>
    <property type="match status" value="1"/>
</dbReference>
<evidence type="ECO:0000313" key="22">
    <source>
        <dbReference type="Proteomes" id="UP000055019"/>
    </source>
</evidence>
<dbReference type="GO" id="GO:0005886">
    <property type="term" value="C:plasma membrane"/>
    <property type="evidence" value="ECO:0007669"/>
    <property type="project" value="TreeGrafter"/>
</dbReference>
<evidence type="ECO:0000256" key="9">
    <source>
        <dbReference type="ARBA" id="ARBA00022679"/>
    </source>
</evidence>
<evidence type="ECO:0000259" key="20">
    <source>
        <dbReference type="PROSITE" id="PS50113"/>
    </source>
</evidence>
<dbReference type="InterPro" id="IPR003594">
    <property type="entry name" value="HATPase_dom"/>
</dbReference>
<dbReference type="PANTHER" id="PTHR43047">
    <property type="entry name" value="TWO-COMPONENT HISTIDINE PROTEIN KINASE"/>
    <property type="match status" value="1"/>
</dbReference>
<accession>A0A158J299</accession>
<dbReference type="Pfam" id="PF13426">
    <property type="entry name" value="PAS_9"/>
    <property type="match status" value="1"/>
</dbReference>
<dbReference type="InterPro" id="IPR011006">
    <property type="entry name" value="CheY-like_superfamily"/>
</dbReference>
<evidence type="ECO:0000313" key="21">
    <source>
        <dbReference type="EMBL" id="SAL62968.1"/>
    </source>
</evidence>
<dbReference type="EC" id="2.7.13.3" evidence="4"/>
<dbReference type="GO" id="GO:0000155">
    <property type="term" value="F:phosphorelay sensor kinase activity"/>
    <property type="evidence" value="ECO:0007669"/>
    <property type="project" value="InterPro"/>
</dbReference>
<dbReference type="CDD" id="cd00130">
    <property type="entry name" value="PAS"/>
    <property type="match status" value="1"/>
</dbReference>
<dbReference type="Pfam" id="PF07730">
    <property type="entry name" value="HisKA_3"/>
    <property type="match status" value="1"/>
</dbReference>
<dbReference type="GO" id="GO:0005737">
    <property type="term" value="C:cytoplasm"/>
    <property type="evidence" value="ECO:0007669"/>
    <property type="project" value="UniProtKB-SubCell"/>
</dbReference>
<dbReference type="InterPro" id="IPR036097">
    <property type="entry name" value="HisK_dim/P_sf"/>
</dbReference>
<dbReference type="SMART" id="SM00387">
    <property type="entry name" value="HATPase_c"/>
    <property type="match status" value="1"/>
</dbReference>
<dbReference type="SMART" id="SM00086">
    <property type="entry name" value="PAC"/>
    <property type="match status" value="1"/>
</dbReference>
<dbReference type="InterPro" id="IPR000700">
    <property type="entry name" value="PAS-assoc_C"/>
</dbReference>
<keyword evidence="17" id="KW-0812">Transmembrane</keyword>
<comment type="subcellular location">
    <subcellularLocation>
        <location evidence="3">Cytoplasm</location>
    </subcellularLocation>
</comment>
<dbReference type="NCBIfam" id="TIGR00229">
    <property type="entry name" value="sensory_box"/>
    <property type="match status" value="1"/>
</dbReference>
<dbReference type="AlphaFoldDB" id="A0A158J299"/>
<keyword evidence="8 16" id="KW-0597">Phosphoprotein</keyword>
<evidence type="ECO:0000256" key="5">
    <source>
        <dbReference type="ARBA" id="ARBA00017322"/>
    </source>
</evidence>
<dbReference type="InterPro" id="IPR011712">
    <property type="entry name" value="Sig_transdc_His_kin_sub3_dim/P"/>
</dbReference>
<evidence type="ECO:0000259" key="19">
    <source>
        <dbReference type="PROSITE" id="PS50110"/>
    </source>
</evidence>
<evidence type="ECO:0000256" key="4">
    <source>
        <dbReference type="ARBA" id="ARBA00012438"/>
    </source>
</evidence>
<dbReference type="Pfam" id="PF02518">
    <property type="entry name" value="HATPase_c"/>
    <property type="match status" value="1"/>
</dbReference>
<evidence type="ECO:0000256" key="1">
    <source>
        <dbReference type="ARBA" id="ARBA00000085"/>
    </source>
</evidence>
<dbReference type="GO" id="GO:0046872">
    <property type="term" value="F:metal ion binding"/>
    <property type="evidence" value="ECO:0007669"/>
    <property type="project" value="UniProtKB-KW"/>
</dbReference>
<dbReference type="Pfam" id="PF00072">
    <property type="entry name" value="Response_reg"/>
    <property type="match status" value="2"/>
</dbReference>
<dbReference type="EMBL" id="FCOM02000012">
    <property type="protein sequence ID" value="SAL62968.1"/>
    <property type="molecule type" value="Genomic_DNA"/>
</dbReference>
<organism evidence="21 22">
    <name type="scientific">Caballeronia arvi</name>
    <dbReference type="NCBI Taxonomy" id="1777135"/>
    <lineage>
        <taxon>Bacteria</taxon>
        <taxon>Pseudomonadati</taxon>
        <taxon>Pseudomonadota</taxon>
        <taxon>Betaproteobacteria</taxon>
        <taxon>Burkholderiales</taxon>
        <taxon>Burkholderiaceae</taxon>
        <taxon>Caballeronia</taxon>
    </lineage>
</organism>
<dbReference type="Gene3D" id="1.20.5.1930">
    <property type="match status" value="1"/>
</dbReference>
<keyword evidence="12" id="KW-0408">Iron</keyword>
<keyword evidence="10" id="KW-0479">Metal-binding</keyword>
<dbReference type="PANTHER" id="PTHR43047:SF64">
    <property type="entry name" value="HISTIDINE KINASE CONTAINING CHEY-HOMOLOGOUS RECEIVER DOMAIN AND PAS DOMAIN-RELATED"/>
    <property type="match status" value="1"/>
</dbReference>
<dbReference type="Pfam" id="PF17149">
    <property type="entry name" value="CHASE5"/>
    <property type="match status" value="1"/>
</dbReference>
<dbReference type="Proteomes" id="UP000055019">
    <property type="component" value="Unassembled WGS sequence"/>
</dbReference>
<feature type="domain" description="Response regulatory" evidence="19">
    <location>
        <begin position="734"/>
        <end position="850"/>
    </location>
</feature>
<keyword evidence="13" id="KW-0411">Iron-sulfur</keyword>
<evidence type="ECO:0000256" key="2">
    <source>
        <dbReference type="ARBA" id="ARBA00001966"/>
    </source>
</evidence>
<evidence type="ECO:0000256" key="8">
    <source>
        <dbReference type="ARBA" id="ARBA00022553"/>
    </source>
</evidence>
<keyword evidence="9" id="KW-0808">Transferase</keyword>
<dbReference type="SMART" id="SM00091">
    <property type="entry name" value="PAS"/>
    <property type="match status" value="1"/>
</dbReference>
<dbReference type="CDD" id="cd19920">
    <property type="entry name" value="REC_PA4781-like"/>
    <property type="match status" value="1"/>
</dbReference>
<evidence type="ECO:0000256" key="3">
    <source>
        <dbReference type="ARBA" id="ARBA00004496"/>
    </source>
</evidence>
<evidence type="ECO:0000256" key="11">
    <source>
        <dbReference type="ARBA" id="ARBA00022777"/>
    </source>
</evidence>
<evidence type="ECO:0000256" key="17">
    <source>
        <dbReference type="SAM" id="Phobius"/>
    </source>
</evidence>
<dbReference type="SUPFAM" id="SSF47384">
    <property type="entry name" value="Homodimeric domain of signal transducing histidine kinase"/>
    <property type="match status" value="1"/>
</dbReference>
<evidence type="ECO:0000256" key="6">
    <source>
        <dbReference type="ARBA" id="ARBA00022485"/>
    </source>
</evidence>
<evidence type="ECO:0000256" key="14">
    <source>
        <dbReference type="ARBA" id="ARBA00024827"/>
    </source>
</evidence>
<evidence type="ECO:0000256" key="10">
    <source>
        <dbReference type="ARBA" id="ARBA00022723"/>
    </source>
</evidence>
<dbReference type="GO" id="GO:0051539">
    <property type="term" value="F:4 iron, 4 sulfur cluster binding"/>
    <property type="evidence" value="ECO:0007669"/>
    <property type="project" value="UniProtKB-KW"/>
</dbReference>
<dbReference type="InterPro" id="IPR005467">
    <property type="entry name" value="His_kinase_dom"/>
</dbReference>
<dbReference type="InterPro" id="IPR035965">
    <property type="entry name" value="PAS-like_dom_sf"/>
</dbReference>
<keyword evidence="7" id="KW-0963">Cytoplasm</keyword>
<dbReference type="SUPFAM" id="SSF52172">
    <property type="entry name" value="CheY-like"/>
    <property type="match status" value="2"/>
</dbReference>
<name>A0A158J299_9BURK</name>
<dbReference type="Gene3D" id="3.40.50.2300">
    <property type="match status" value="2"/>
</dbReference>
<gene>
    <name evidence="21" type="ORF">AWB74_03286</name>
</gene>
<comment type="cofactor">
    <cofactor evidence="2">
        <name>[4Fe-4S] cluster</name>
        <dbReference type="ChEBI" id="CHEBI:49883"/>
    </cofactor>
</comment>
<dbReference type="InterPro" id="IPR000014">
    <property type="entry name" value="PAS"/>
</dbReference>
<dbReference type="PROSITE" id="PS50109">
    <property type="entry name" value="HIS_KIN"/>
    <property type="match status" value="1"/>
</dbReference>
<proteinExistence type="predicted"/>
<feature type="domain" description="Response regulatory" evidence="19">
    <location>
        <begin position="490"/>
        <end position="606"/>
    </location>
</feature>
<dbReference type="SMART" id="SM00388">
    <property type="entry name" value="HisKA"/>
    <property type="match status" value="1"/>
</dbReference>
<keyword evidence="17" id="KW-0472">Membrane</keyword>
<dbReference type="PROSITE" id="PS50110">
    <property type="entry name" value="RESPONSE_REGULATORY"/>
    <property type="match status" value="2"/>
</dbReference>
<dbReference type="Gene3D" id="1.10.287.130">
    <property type="match status" value="1"/>
</dbReference>
<evidence type="ECO:0000259" key="18">
    <source>
        <dbReference type="PROSITE" id="PS50109"/>
    </source>
</evidence>
<keyword evidence="11 21" id="KW-0418">Kinase</keyword>
<dbReference type="InterPro" id="IPR003661">
    <property type="entry name" value="HisK_dim/P_dom"/>
</dbReference>
<dbReference type="CDD" id="cd00082">
    <property type="entry name" value="HisKA"/>
    <property type="match status" value="1"/>
</dbReference>
<dbReference type="Gene3D" id="3.30.450.20">
    <property type="entry name" value="PAS domain"/>
    <property type="match status" value="1"/>
</dbReference>
<keyword evidence="17" id="KW-1133">Transmembrane helix</keyword>
<feature type="modified residue" description="4-aspartylphosphate" evidence="16">
    <location>
        <position position="539"/>
    </location>
</feature>
<feature type="domain" description="Histidine kinase" evidence="18">
    <location>
        <begin position="249"/>
        <end position="466"/>
    </location>
</feature>
<keyword evidence="22" id="KW-1185">Reference proteome</keyword>
<dbReference type="SUPFAM" id="SSF55785">
    <property type="entry name" value="PYP-like sensor domain (PAS domain)"/>
    <property type="match status" value="1"/>
</dbReference>
<keyword evidence="6" id="KW-0004">4Fe-4S</keyword>
<feature type="modified residue" description="4-aspartylphosphate" evidence="16">
    <location>
        <position position="783"/>
    </location>
</feature>
<dbReference type="GO" id="GO:0046983">
    <property type="term" value="F:protein dimerization activity"/>
    <property type="evidence" value="ECO:0007669"/>
    <property type="project" value="InterPro"/>
</dbReference>
<evidence type="ECO:0000256" key="7">
    <source>
        <dbReference type="ARBA" id="ARBA00022490"/>
    </source>
</evidence>
<comment type="function">
    <text evidence="14">Member of the two-component regulatory system NreB/NreC involved in the control of dissimilatory nitrate/nitrite reduction in response to oxygen. NreB functions as a direct oxygen sensor histidine kinase which is autophosphorylated, in the absence of oxygen, probably at the conserved histidine residue, and transfers its phosphate group probably to a conserved aspartate residue of NreC. NreB/NreC activates the expression of the nitrate (narGHJI) and nitrite (nir) reductase operons, as well as the putative nitrate transporter gene narT.</text>
</comment>
<dbReference type="InterPro" id="IPR001610">
    <property type="entry name" value="PAC"/>
</dbReference>
<comment type="catalytic activity">
    <reaction evidence="1">
        <text>ATP + protein L-histidine = ADP + protein N-phospho-L-histidine.</text>
        <dbReference type="EC" id="2.7.13.3"/>
    </reaction>
</comment>
<dbReference type="PRINTS" id="PR00344">
    <property type="entry name" value="BCTRLSENSOR"/>
</dbReference>
<dbReference type="InterPro" id="IPR036890">
    <property type="entry name" value="HATPase_C_sf"/>
</dbReference>
<dbReference type="InterPro" id="IPR001789">
    <property type="entry name" value="Sig_transdc_resp-reg_receiver"/>
</dbReference>
<feature type="domain" description="PAC" evidence="20">
    <location>
        <begin position="992"/>
        <end position="1042"/>
    </location>
</feature>
<reference evidence="21" key="1">
    <citation type="submission" date="2016-01" db="EMBL/GenBank/DDBJ databases">
        <authorList>
            <person name="Peeters C."/>
        </authorList>
    </citation>
    <scope>NUCLEOTIDE SEQUENCE [LARGE SCALE GENOMIC DNA]</scope>
    <source>
        <strain evidence="21">LMG 29317</strain>
    </source>
</reference>
<dbReference type="InterPro" id="IPR033414">
    <property type="entry name" value="Sensor_dom"/>
</dbReference>
<comment type="caution">
    <text evidence="21">The sequence shown here is derived from an EMBL/GenBank/DDBJ whole genome shotgun (WGS) entry which is preliminary data.</text>
</comment>
<feature type="transmembrane region" description="Helical" evidence="17">
    <location>
        <begin position="139"/>
        <end position="162"/>
    </location>
</feature>
<dbReference type="Pfam" id="PF00512">
    <property type="entry name" value="HisKA"/>
    <property type="match status" value="1"/>
</dbReference>
<evidence type="ECO:0000256" key="16">
    <source>
        <dbReference type="PROSITE-ProRule" id="PRU00169"/>
    </source>
</evidence>
<dbReference type="SMART" id="SM00448">
    <property type="entry name" value="REC"/>
    <property type="match status" value="2"/>
</dbReference>
<dbReference type="Gene3D" id="3.30.565.10">
    <property type="entry name" value="Histidine kinase-like ATPase, C-terminal domain"/>
    <property type="match status" value="1"/>
</dbReference>
<dbReference type="InterPro" id="IPR004358">
    <property type="entry name" value="Sig_transdc_His_kin-like_C"/>
</dbReference>
<evidence type="ECO:0000256" key="12">
    <source>
        <dbReference type="ARBA" id="ARBA00023004"/>
    </source>
</evidence>